<protein>
    <submittedName>
        <fullName evidence="1">Uncharacterized protein</fullName>
    </submittedName>
</protein>
<dbReference type="Proteomes" id="UP001057402">
    <property type="component" value="Chromosome 12"/>
</dbReference>
<organism evidence="1 2">
    <name type="scientific">Melastoma candidum</name>
    <dbReference type="NCBI Taxonomy" id="119954"/>
    <lineage>
        <taxon>Eukaryota</taxon>
        <taxon>Viridiplantae</taxon>
        <taxon>Streptophyta</taxon>
        <taxon>Embryophyta</taxon>
        <taxon>Tracheophyta</taxon>
        <taxon>Spermatophyta</taxon>
        <taxon>Magnoliopsida</taxon>
        <taxon>eudicotyledons</taxon>
        <taxon>Gunneridae</taxon>
        <taxon>Pentapetalae</taxon>
        <taxon>rosids</taxon>
        <taxon>malvids</taxon>
        <taxon>Myrtales</taxon>
        <taxon>Melastomataceae</taxon>
        <taxon>Melastomatoideae</taxon>
        <taxon>Melastomateae</taxon>
        <taxon>Melastoma</taxon>
    </lineage>
</organism>
<gene>
    <name evidence="1" type="ORF">MLD38_038950</name>
</gene>
<keyword evidence="2" id="KW-1185">Reference proteome</keyword>
<evidence type="ECO:0000313" key="1">
    <source>
        <dbReference type="EMBL" id="KAI4303303.1"/>
    </source>
</evidence>
<sequence>MKNATVAISTFSICLNFATWVLMFGLGFLVCASIRVSNELGRGNKNAAKFAIKVIFATTAGLGVIFAVLCLIFSYQMASLFFDDEEVDKSVSELSILLAISVFLNTVQPVLTGVAIGAGRQSIVAFVNIGCYYLVGVPIGALLGYVAHLHVKGLWIGLICGVISQLLSLVYITWKTEG</sequence>
<name>A0ACB9L175_9MYRT</name>
<evidence type="ECO:0000313" key="2">
    <source>
        <dbReference type="Proteomes" id="UP001057402"/>
    </source>
</evidence>
<dbReference type="EMBL" id="CM042891">
    <property type="protein sequence ID" value="KAI4303303.1"/>
    <property type="molecule type" value="Genomic_DNA"/>
</dbReference>
<comment type="caution">
    <text evidence="1">The sequence shown here is derived from an EMBL/GenBank/DDBJ whole genome shotgun (WGS) entry which is preliminary data.</text>
</comment>
<reference evidence="2" key="1">
    <citation type="journal article" date="2023" name="Front. Plant Sci.">
        <title>Chromosomal-level genome assembly of Melastoma candidum provides insights into trichome evolution.</title>
        <authorList>
            <person name="Zhong Y."/>
            <person name="Wu W."/>
            <person name="Sun C."/>
            <person name="Zou P."/>
            <person name="Liu Y."/>
            <person name="Dai S."/>
            <person name="Zhou R."/>
        </authorList>
    </citation>
    <scope>NUCLEOTIDE SEQUENCE [LARGE SCALE GENOMIC DNA]</scope>
</reference>
<accession>A0ACB9L175</accession>
<proteinExistence type="predicted"/>